<comment type="similarity">
    <text evidence="3">Belongs to the catalase family. HPII subfamily.</text>
</comment>
<dbReference type="GO" id="GO:0042744">
    <property type="term" value="P:hydrogen peroxide catabolic process"/>
    <property type="evidence" value="ECO:0007669"/>
    <property type="project" value="UniProtKB-UniRule"/>
</dbReference>
<dbReference type="PROSITE" id="PS00437">
    <property type="entry name" value="CATALASE_1"/>
    <property type="match status" value="1"/>
</dbReference>
<feature type="domain" description="Catalase core" evidence="18">
    <location>
        <begin position="43"/>
        <end position="431"/>
    </location>
</feature>
<evidence type="ECO:0000256" key="12">
    <source>
        <dbReference type="PIRSR" id="PIRSR038927-1"/>
    </source>
</evidence>
<evidence type="ECO:0000256" key="3">
    <source>
        <dbReference type="ARBA" id="ARBA00010660"/>
    </source>
</evidence>
<dbReference type="EMBL" id="CP013388">
    <property type="protein sequence ID" value="AOJ07879.1"/>
    <property type="molecule type" value="Genomic_DNA"/>
</dbReference>
<feature type="binding site" evidence="14">
    <location>
        <position position="127"/>
    </location>
    <ligand>
        <name>heme</name>
        <dbReference type="ChEBI" id="CHEBI:30413"/>
    </ligand>
</feature>
<feature type="binding site" evidence="14">
    <location>
        <position position="176"/>
    </location>
    <ligand>
        <name>heme</name>
        <dbReference type="ChEBI" id="CHEBI:30413"/>
    </ligand>
</feature>
<evidence type="ECO:0000256" key="14">
    <source>
        <dbReference type="PIRSR" id="PIRSR038927-3"/>
    </source>
</evidence>
<comment type="function">
    <text evidence="2 11">Decomposes hydrogen peroxide into water and oxygen; serves to protect cells from the toxic effects of hydrogen peroxide.</text>
</comment>
<sequence length="708" mass="78510">MADPTRNAPHDTPRDAQPDDARTDRKSHDLDRYRVKPDGEALRTNQGVRIADDQNTLRAGARGPSLLEDFIMREKITHFDHERIPERVVHARGSAAHGVFRVYEPMAEYTKAAFLQDPAKETPVYVRFSTVQGPRGSADTVRDVRGFAVKFYTDEGNYDLVGNNMPVFFIQDAIKFPDFVHAVKPEAPNEMPTGASAHDTFWDFVSLVPESAHMVVWLMSDRAIPRSFRTMEGFGVHTFRFVNAQGVARFVKLHWRPVIGSYSLLWDEAQKIAGRDPDFHRRDLWEAIERGDYPEYELGVQIIEARDQRAFGFDLLDPTKLIPEEAVPVKLIGKMTLNRNPDNFFAETEQVAFHPGHVVPGIDFTDDPLLQGRLFSYTDTQISRLGGPNFHEIPINRPVCPFANLQRDAMHRQAIDVGQASYEPNSLNGGWPKETGPAATQGGFDSYSERLEGSKVRVRSGSFADHFSQAALFYRSMTDVERRHIRDAYLFELGKVTKPAIRARVVNEILARFDTDLATEVAGGLGLPPPSAGEPAIVALPLSPALSLLTRGKRSVRGRKIALVATPGDDARLIERVRRALTDAHAVPVLVAPALAPVGEFTPHATLAAMPSVMFDAVFLCGDEGDGRDLVYSSDARHFVQEAFKHLKAIAAIGSGRQLLGAAHLPEHADGICVGHAADLDQVLAKFFDTLSEHRVWSRESLAEGVPA</sequence>
<dbReference type="CDD" id="cd03132">
    <property type="entry name" value="GATase1_catalase"/>
    <property type="match status" value="1"/>
</dbReference>
<dbReference type="PROSITE" id="PS00438">
    <property type="entry name" value="CATALASE_2"/>
    <property type="match status" value="1"/>
</dbReference>
<dbReference type="RefSeq" id="WP_066493030.1">
    <property type="nucleotide sequence ID" value="NZ_CP013388.1"/>
</dbReference>
<feature type="binding site" evidence="14">
    <location>
        <position position="87"/>
    </location>
    <ligand>
        <name>heme</name>
        <dbReference type="ChEBI" id="CHEBI:30413"/>
    </ligand>
</feature>
<feature type="binding site" evidence="14">
    <location>
        <position position="384"/>
    </location>
    <ligand>
        <name>heme</name>
        <dbReference type="ChEBI" id="CHEBI:30413"/>
    </ligand>
</feature>
<dbReference type="EC" id="1.11.1.6" evidence="4 11"/>
<dbReference type="InterPro" id="IPR018028">
    <property type="entry name" value="Catalase"/>
</dbReference>
<dbReference type="Gene3D" id="3.40.50.880">
    <property type="match status" value="1"/>
</dbReference>
<dbReference type="PRINTS" id="PR00067">
    <property type="entry name" value="CATALASE"/>
</dbReference>
<dbReference type="SUPFAM" id="SSF56634">
    <property type="entry name" value="Heme-dependent catalase-like"/>
    <property type="match status" value="1"/>
</dbReference>
<evidence type="ECO:0000256" key="8">
    <source>
        <dbReference type="ARBA" id="ARBA00023002"/>
    </source>
</evidence>
<dbReference type="GO" id="GO:0046872">
    <property type="term" value="F:metal ion binding"/>
    <property type="evidence" value="ECO:0007669"/>
    <property type="project" value="UniProtKB-KW"/>
</dbReference>
<dbReference type="GO" id="GO:0020037">
    <property type="term" value="F:heme binding"/>
    <property type="evidence" value="ECO:0007669"/>
    <property type="project" value="UniProtKB-UniRule"/>
</dbReference>
<dbReference type="Pfam" id="PF06628">
    <property type="entry name" value="Catalase-rel"/>
    <property type="match status" value="1"/>
</dbReference>
<dbReference type="PROSITE" id="PS51402">
    <property type="entry name" value="CATALASE_3"/>
    <property type="match status" value="1"/>
</dbReference>
<keyword evidence="7 11" id="KW-0479">Metal-binding</keyword>
<keyword evidence="6 11" id="KW-0349">Heme</keyword>
<dbReference type="InterPro" id="IPR024708">
    <property type="entry name" value="Catalase_AS"/>
</dbReference>
<evidence type="ECO:0000256" key="16">
    <source>
        <dbReference type="RuleBase" id="RU000498"/>
    </source>
</evidence>
<feature type="binding site" description="axial binding residue" evidence="13">
    <location>
        <position position="377"/>
    </location>
    <ligand>
        <name>heme</name>
        <dbReference type="ChEBI" id="CHEBI:30413"/>
    </ligand>
    <ligandPart>
        <name>Fe</name>
        <dbReference type="ChEBI" id="CHEBI:18248"/>
    </ligandPart>
</feature>
<comment type="cofactor">
    <cofactor evidence="1 11 13">
        <name>heme</name>
        <dbReference type="ChEBI" id="CHEBI:30413"/>
    </cofactor>
</comment>
<evidence type="ECO:0000259" key="18">
    <source>
        <dbReference type="SMART" id="SM01060"/>
    </source>
</evidence>
<feature type="region of interest" description="Disordered" evidence="17">
    <location>
        <begin position="1"/>
        <end position="42"/>
    </location>
</feature>
<dbReference type="Gene3D" id="2.40.180.10">
    <property type="entry name" value="Catalase core domain"/>
    <property type="match status" value="1"/>
</dbReference>
<evidence type="ECO:0000256" key="6">
    <source>
        <dbReference type="ARBA" id="ARBA00022617"/>
    </source>
</evidence>
<feature type="active site" evidence="12">
    <location>
        <position position="163"/>
    </location>
</feature>
<dbReference type="PIRSF" id="PIRSF038927">
    <property type="entry name" value="Catalase_clade2"/>
    <property type="match status" value="1"/>
</dbReference>
<evidence type="ECO:0000256" key="15">
    <source>
        <dbReference type="PIRSR" id="PIRSR038927-4"/>
    </source>
</evidence>
<comment type="catalytic activity">
    <reaction evidence="11 16">
        <text>2 H2O2 = O2 + 2 H2O</text>
        <dbReference type="Rhea" id="RHEA:20309"/>
        <dbReference type="ChEBI" id="CHEBI:15377"/>
        <dbReference type="ChEBI" id="CHEBI:15379"/>
        <dbReference type="ChEBI" id="CHEBI:16240"/>
        <dbReference type="EC" id="1.11.1.6"/>
    </reaction>
</comment>
<dbReference type="PANTHER" id="PTHR42821:SF1">
    <property type="entry name" value="CATALASE-B"/>
    <property type="match status" value="1"/>
</dbReference>
<dbReference type="Pfam" id="PF00199">
    <property type="entry name" value="Catalase"/>
    <property type="match status" value="1"/>
</dbReference>
<evidence type="ECO:0000256" key="1">
    <source>
        <dbReference type="ARBA" id="ARBA00001971"/>
    </source>
</evidence>
<dbReference type="InterPro" id="IPR024712">
    <property type="entry name" value="Catalase_clade2"/>
</dbReference>
<proteinExistence type="inferred from homology"/>
<dbReference type="GO" id="GO:0005829">
    <property type="term" value="C:cytosol"/>
    <property type="evidence" value="ECO:0007669"/>
    <property type="project" value="TreeGrafter"/>
</dbReference>
<evidence type="ECO:0000256" key="9">
    <source>
        <dbReference type="ARBA" id="ARBA00023004"/>
    </source>
</evidence>
<evidence type="ECO:0000256" key="5">
    <source>
        <dbReference type="ARBA" id="ARBA00022559"/>
    </source>
</evidence>
<dbReference type="InterPro" id="IPR041399">
    <property type="entry name" value="Catalase_large_C"/>
</dbReference>
<organism evidence="19 20">
    <name type="scientific">Burkholderia mayonis</name>
    <dbReference type="NCBI Taxonomy" id="1385591"/>
    <lineage>
        <taxon>Bacteria</taxon>
        <taxon>Pseudomonadati</taxon>
        <taxon>Pseudomonadota</taxon>
        <taxon>Betaproteobacteria</taxon>
        <taxon>Burkholderiales</taxon>
        <taxon>Burkholderiaceae</taxon>
        <taxon>Burkholderia</taxon>
        <taxon>pseudomallei group</taxon>
    </lineage>
</organism>
<dbReference type="GO" id="GO:0004096">
    <property type="term" value="F:catalase activity"/>
    <property type="evidence" value="ECO:0007669"/>
    <property type="project" value="UniProtKB-UniRule"/>
</dbReference>
<evidence type="ECO:0000256" key="13">
    <source>
        <dbReference type="PIRSR" id="PIRSR038927-2"/>
    </source>
</evidence>
<evidence type="ECO:0000313" key="20">
    <source>
        <dbReference type="Proteomes" id="UP000067711"/>
    </source>
</evidence>
<dbReference type="Pfam" id="PF18011">
    <property type="entry name" value="Catalase_C"/>
    <property type="match status" value="1"/>
</dbReference>
<dbReference type="Proteomes" id="UP000067711">
    <property type="component" value="Chromosome 2"/>
</dbReference>
<keyword evidence="10 11" id="KW-0376">Hydrogen peroxide</keyword>
<evidence type="ECO:0000256" key="2">
    <source>
        <dbReference type="ARBA" id="ARBA00002974"/>
    </source>
</evidence>
<dbReference type="InterPro" id="IPR029062">
    <property type="entry name" value="Class_I_gatase-like"/>
</dbReference>
<dbReference type="SUPFAM" id="SSF52317">
    <property type="entry name" value="Class I glutamine amidotransferase-like"/>
    <property type="match status" value="1"/>
</dbReference>
<gene>
    <name evidence="19" type="primary">katE</name>
    <name evidence="19" type="ORF">WS71_11610</name>
</gene>
<dbReference type="InterPro" id="IPR043156">
    <property type="entry name" value="Catalase_clade2_helical"/>
</dbReference>
<dbReference type="InterPro" id="IPR020835">
    <property type="entry name" value="Catalase_sf"/>
</dbReference>
<name>A0A1B4FW37_9BURK</name>
<dbReference type="AlphaFoldDB" id="A0A1B4FW37"/>
<evidence type="ECO:0000256" key="7">
    <source>
        <dbReference type="ARBA" id="ARBA00022723"/>
    </source>
</evidence>
<keyword evidence="9 11" id="KW-0408">Iron</keyword>
<evidence type="ECO:0000256" key="17">
    <source>
        <dbReference type="SAM" id="MobiDB-lite"/>
    </source>
</evidence>
<keyword evidence="5 11" id="KW-0575">Peroxidase</keyword>
<evidence type="ECO:0000313" key="19">
    <source>
        <dbReference type="EMBL" id="AOJ07879.1"/>
    </source>
</evidence>
<protein>
    <recommendedName>
        <fullName evidence="4 11">Catalase</fullName>
        <ecNumber evidence="4 11">1.11.1.6</ecNumber>
    </recommendedName>
</protein>
<accession>A0A1B4FW37</accession>
<reference evidence="19 20" key="1">
    <citation type="submission" date="2015-12" db="EMBL/GenBank/DDBJ databases">
        <title>Diversity of Burkholderia near neighbor genomes.</title>
        <authorList>
            <person name="Sahl J."/>
            <person name="Wagner D."/>
            <person name="Keim P."/>
        </authorList>
    </citation>
    <scope>NUCLEOTIDE SEQUENCE [LARGE SCALE GENOMIC DNA]</scope>
    <source>
        <strain evidence="19 20">BDU8</strain>
    </source>
</reference>
<dbReference type="NCBIfam" id="NF008422">
    <property type="entry name" value="PRK11249.1"/>
    <property type="match status" value="1"/>
</dbReference>
<evidence type="ECO:0000256" key="4">
    <source>
        <dbReference type="ARBA" id="ARBA00012314"/>
    </source>
</evidence>
<dbReference type="InterPro" id="IPR002226">
    <property type="entry name" value="Catalase_haem_BS"/>
</dbReference>
<evidence type="ECO:0000256" key="11">
    <source>
        <dbReference type="PIRNR" id="PIRNR038927"/>
    </source>
</evidence>
<feature type="active site" evidence="12">
    <location>
        <position position="90"/>
    </location>
</feature>
<feature type="compositionally biased region" description="Basic and acidic residues" evidence="17">
    <location>
        <begin position="8"/>
        <end position="41"/>
    </location>
</feature>
<dbReference type="PANTHER" id="PTHR42821">
    <property type="entry name" value="CATALASE"/>
    <property type="match status" value="1"/>
</dbReference>
<dbReference type="SMART" id="SM01060">
    <property type="entry name" value="Catalase"/>
    <property type="match status" value="1"/>
</dbReference>
<dbReference type="GO" id="GO:0006979">
    <property type="term" value="P:response to oxidative stress"/>
    <property type="evidence" value="ECO:0007669"/>
    <property type="project" value="InterPro"/>
</dbReference>
<dbReference type="FunFam" id="2.40.180.10:FF:000003">
    <property type="entry name" value="Catalase"/>
    <property type="match status" value="1"/>
</dbReference>
<dbReference type="InterPro" id="IPR010582">
    <property type="entry name" value="Catalase_immune_responsive"/>
</dbReference>
<feature type="binding site" evidence="14">
    <location>
        <position position="373"/>
    </location>
    <ligand>
        <name>heme</name>
        <dbReference type="ChEBI" id="CHEBI:30413"/>
    </ligand>
</feature>
<feature type="cross-link" description="3'-histidyl-3-tyrosine (His-Tyr)" evidence="15">
    <location>
        <begin position="354"/>
        <end position="377"/>
    </location>
</feature>
<evidence type="ECO:0000256" key="10">
    <source>
        <dbReference type="ARBA" id="ARBA00023324"/>
    </source>
</evidence>
<dbReference type="InterPro" id="IPR011614">
    <property type="entry name" value="Catalase_core"/>
</dbReference>
<keyword evidence="8 11" id="KW-0560">Oxidoreductase</keyword>
<dbReference type="Gene3D" id="1.20.1370.20">
    <property type="match status" value="1"/>
</dbReference>